<keyword evidence="2" id="KW-1185">Reference proteome</keyword>
<dbReference type="Proteomes" id="UP001190700">
    <property type="component" value="Unassembled WGS sequence"/>
</dbReference>
<organism evidence="1 2">
    <name type="scientific">Cymbomonas tetramitiformis</name>
    <dbReference type="NCBI Taxonomy" id="36881"/>
    <lineage>
        <taxon>Eukaryota</taxon>
        <taxon>Viridiplantae</taxon>
        <taxon>Chlorophyta</taxon>
        <taxon>Pyramimonadophyceae</taxon>
        <taxon>Pyramimonadales</taxon>
        <taxon>Pyramimonadaceae</taxon>
        <taxon>Cymbomonas</taxon>
    </lineage>
</organism>
<comment type="caution">
    <text evidence="1">The sequence shown here is derived from an EMBL/GenBank/DDBJ whole genome shotgun (WGS) entry which is preliminary data.</text>
</comment>
<proteinExistence type="predicted"/>
<reference evidence="1 2" key="1">
    <citation type="journal article" date="2015" name="Genome Biol. Evol.">
        <title>Comparative Genomics of a Bacterivorous Green Alga Reveals Evolutionary Causalities and Consequences of Phago-Mixotrophic Mode of Nutrition.</title>
        <authorList>
            <person name="Burns J.A."/>
            <person name="Paasch A."/>
            <person name="Narechania A."/>
            <person name="Kim E."/>
        </authorList>
    </citation>
    <scope>NUCLEOTIDE SEQUENCE [LARGE SCALE GENOMIC DNA]</scope>
    <source>
        <strain evidence="1 2">PLY_AMNH</strain>
    </source>
</reference>
<sequence length="283" mass="32127">AVHKVVLCGCLCTGTLDSTPLPKFYHLACLLLHTLLPREMTSSEENVHRVQVEVVFRFLPKLCPAVWIAQLRKRRTFQQKQELMQWAKAIAHMYPGVVINKNAGKPGAEPGAERVMSRSSAAYQYIQYCFEKRALFASSFRAQQKLGRAAKDVTIILNFFGIEIFGPGGAVDVLSRHLWDSVQSFNSNGQSVTVYLIPDLARTRHKRTMEQERLLFDVENVAMFCRLLECHGSRNDGDVTEPQLGKRNSLANTIMVRRDTHQIESQVEDPDPARVTESMFDQF</sequence>
<name>A0AAE0H304_9CHLO</name>
<dbReference type="EMBL" id="LGRX02000294">
    <property type="protein sequence ID" value="KAK3288958.1"/>
    <property type="molecule type" value="Genomic_DNA"/>
</dbReference>
<gene>
    <name evidence="1" type="ORF">CYMTET_3590</name>
</gene>
<evidence type="ECO:0000313" key="1">
    <source>
        <dbReference type="EMBL" id="KAK3288958.1"/>
    </source>
</evidence>
<accession>A0AAE0H304</accession>
<dbReference type="AlphaFoldDB" id="A0AAE0H304"/>
<feature type="non-terminal residue" evidence="1">
    <location>
        <position position="1"/>
    </location>
</feature>
<protein>
    <submittedName>
        <fullName evidence="1">Uncharacterized protein</fullName>
    </submittedName>
</protein>
<evidence type="ECO:0000313" key="2">
    <source>
        <dbReference type="Proteomes" id="UP001190700"/>
    </source>
</evidence>